<dbReference type="PROSITE" id="PS50176">
    <property type="entry name" value="ARM_REPEAT"/>
    <property type="match status" value="1"/>
</dbReference>
<evidence type="ECO:0000256" key="5">
    <source>
        <dbReference type="ARBA" id="ARBA00022949"/>
    </source>
</evidence>
<dbReference type="Proteomes" id="UP001352852">
    <property type="component" value="Unassembled WGS sequence"/>
</dbReference>
<evidence type="ECO:0000256" key="3">
    <source>
        <dbReference type="ARBA" id="ARBA00022737"/>
    </source>
</evidence>
<dbReference type="PANTHER" id="PTHR10372:SF3">
    <property type="entry name" value="PLAKOPHILIN-1"/>
    <property type="match status" value="1"/>
</dbReference>
<feature type="repeat" description="ARM" evidence="6">
    <location>
        <begin position="294"/>
        <end position="322"/>
    </location>
</feature>
<keyword evidence="3" id="KW-0677">Repeat</keyword>
<evidence type="ECO:0000256" key="4">
    <source>
        <dbReference type="ARBA" id="ARBA00022889"/>
    </source>
</evidence>
<evidence type="ECO:0000256" key="7">
    <source>
        <dbReference type="SAM" id="MobiDB-lite"/>
    </source>
</evidence>
<evidence type="ECO:0000256" key="2">
    <source>
        <dbReference type="ARBA" id="ARBA00005462"/>
    </source>
</evidence>
<sequence>MSRADPLKSAISIRNVQDTSLALPSVNQYGSGEQRVREQVQSVRRVKSRQSSRSGSTSMSSTSPVYDSVFLDGVKAESNTSNGSLFLNNGFSKSFTTDKSINNSHMISKARSTVKKKTLSSGYHYERNYSAGGGSVALGRANTSRSEPGLAWTNRVPQPSIPQQRKLTAEQRGNRDTYIKQHSTNSYLLTRGGSQPHNLYAVNGSGPTQKHNQYRSNQLDVGRTFTEHTVTDSSSKTKINSGTNGNILSADITMKEAVQFLSSDDENYQNCGASHIQHSTFISNKAKEEVLKLEGILPLVGLLHSPSTQVKLTASAALRNLSFKSDRNKEEIHRCNGIPEAAAQLKDSDSVQLDKQLTGLLWNLSSADNLKPDLLKNTLSVLTERVILPYTTSPSNAVKDPVVFFHATGCLRNLSSAKESSRQMMRKCRGLIDSLAAYMKDCVKEEKTDDESLENCVCILHNLTFQLEDEVPSLFTNINALALHPTRSISQSNASPVGCFSSHTKPPQMEPPFDFAVIEDMHPKGTGHLIHSKTLQDYLSLLCLSRREELQEACCGTLHNLTARDGVVSSVISQIIVQKLNGLKSITPFINSKKVNLQKTILALVGNLTKNPNLQNVVGCKALPQLLGLLKEGTSGANESDDTLAIACQAASGLVLKNLDLTKSYLSSNLIQSLNSISQNMYFPKSRKAAAVLLVKIWSDKELQGFLKKQGMNKSLFVNDTTMAAHRSLQVVD</sequence>
<dbReference type="InterPro" id="IPR000225">
    <property type="entry name" value="Armadillo"/>
</dbReference>
<comment type="subcellular location">
    <subcellularLocation>
        <location evidence="1">Cell junction</location>
    </subcellularLocation>
</comment>
<evidence type="ECO:0000256" key="6">
    <source>
        <dbReference type="PROSITE-ProRule" id="PRU00259"/>
    </source>
</evidence>
<reference evidence="8 9" key="1">
    <citation type="submission" date="2021-06" db="EMBL/GenBank/DDBJ databases">
        <authorList>
            <person name="Palmer J.M."/>
        </authorList>
    </citation>
    <scope>NUCLEOTIDE SEQUENCE [LARGE SCALE GENOMIC DNA]</scope>
    <source>
        <strain evidence="8 9">CL_MEX2019</strain>
        <tissue evidence="8">Muscle</tissue>
    </source>
</reference>
<organism evidence="8 9">
    <name type="scientific">Characodon lateralis</name>
    <dbReference type="NCBI Taxonomy" id="208331"/>
    <lineage>
        <taxon>Eukaryota</taxon>
        <taxon>Metazoa</taxon>
        <taxon>Chordata</taxon>
        <taxon>Craniata</taxon>
        <taxon>Vertebrata</taxon>
        <taxon>Euteleostomi</taxon>
        <taxon>Actinopterygii</taxon>
        <taxon>Neopterygii</taxon>
        <taxon>Teleostei</taxon>
        <taxon>Neoteleostei</taxon>
        <taxon>Acanthomorphata</taxon>
        <taxon>Ovalentaria</taxon>
        <taxon>Atherinomorphae</taxon>
        <taxon>Cyprinodontiformes</taxon>
        <taxon>Goodeidae</taxon>
        <taxon>Characodon</taxon>
    </lineage>
</organism>
<keyword evidence="4" id="KW-0130">Cell adhesion</keyword>
<feature type="compositionally biased region" description="Low complexity" evidence="7">
    <location>
        <begin position="51"/>
        <end position="63"/>
    </location>
</feature>
<comment type="caution">
    <text evidence="8">The sequence shown here is derived from an EMBL/GenBank/DDBJ whole genome shotgun (WGS) entry which is preliminary data.</text>
</comment>
<comment type="similarity">
    <text evidence="2">Belongs to the beta-catenin family.</text>
</comment>
<protein>
    <recommendedName>
        <fullName evidence="10">Plakophilin 1</fullName>
    </recommendedName>
</protein>
<accession>A0ABU7CZH3</accession>
<evidence type="ECO:0000313" key="8">
    <source>
        <dbReference type="EMBL" id="MED6266908.1"/>
    </source>
</evidence>
<gene>
    <name evidence="8" type="ORF">CHARACLAT_006759</name>
</gene>
<dbReference type="Pfam" id="PF00514">
    <property type="entry name" value="Arm"/>
    <property type="match status" value="1"/>
</dbReference>
<keyword evidence="5" id="KW-0965">Cell junction</keyword>
<dbReference type="EMBL" id="JAHUTJ010008553">
    <property type="protein sequence ID" value="MED6266908.1"/>
    <property type="molecule type" value="Genomic_DNA"/>
</dbReference>
<dbReference type="Gene3D" id="1.25.10.10">
    <property type="entry name" value="Leucine-rich Repeat Variant"/>
    <property type="match status" value="1"/>
</dbReference>
<keyword evidence="9" id="KW-1185">Reference proteome</keyword>
<evidence type="ECO:0000313" key="9">
    <source>
        <dbReference type="Proteomes" id="UP001352852"/>
    </source>
</evidence>
<dbReference type="InterPro" id="IPR028435">
    <property type="entry name" value="Plakophilin/d_Catenin"/>
</dbReference>
<dbReference type="InterPro" id="IPR016024">
    <property type="entry name" value="ARM-type_fold"/>
</dbReference>
<dbReference type="PANTHER" id="PTHR10372">
    <property type="entry name" value="PLAKOPHILLIN-RELATED"/>
    <property type="match status" value="1"/>
</dbReference>
<evidence type="ECO:0000256" key="1">
    <source>
        <dbReference type="ARBA" id="ARBA00004282"/>
    </source>
</evidence>
<evidence type="ECO:0008006" key="10">
    <source>
        <dbReference type="Google" id="ProtNLM"/>
    </source>
</evidence>
<dbReference type="SUPFAM" id="SSF48371">
    <property type="entry name" value="ARM repeat"/>
    <property type="match status" value="1"/>
</dbReference>
<name>A0ABU7CZH3_9TELE</name>
<dbReference type="SMART" id="SM00185">
    <property type="entry name" value="ARM"/>
    <property type="match status" value="6"/>
</dbReference>
<dbReference type="InterPro" id="IPR011989">
    <property type="entry name" value="ARM-like"/>
</dbReference>
<proteinExistence type="inferred from homology"/>
<feature type="region of interest" description="Disordered" evidence="7">
    <location>
        <begin position="28"/>
        <end position="63"/>
    </location>
</feature>